<evidence type="ECO:0000256" key="6">
    <source>
        <dbReference type="ARBA" id="ARBA00022692"/>
    </source>
</evidence>
<dbReference type="Pfam" id="PF03544">
    <property type="entry name" value="TonB_C"/>
    <property type="match status" value="3"/>
</dbReference>
<keyword evidence="5" id="KW-0997">Cell inner membrane</keyword>
<evidence type="ECO:0000313" key="12">
    <source>
        <dbReference type="Proteomes" id="UP000606003"/>
    </source>
</evidence>
<comment type="subcellular location">
    <subcellularLocation>
        <location evidence="1">Cell inner membrane</location>
        <topology evidence="1">Single-pass membrane protein</topology>
        <orientation evidence="1">Periplasmic side</orientation>
    </subcellularLocation>
</comment>
<evidence type="ECO:0000256" key="8">
    <source>
        <dbReference type="ARBA" id="ARBA00022989"/>
    </source>
</evidence>
<accession>A0ABR8JY52</accession>
<protein>
    <submittedName>
        <fullName evidence="11">TonB family protein</fullName>
    </submittedName>
</protein>
<feature type="domain" description="TonB C-terminal" evidence="10">
    <location>
        <begin position="42"/>
        <end position="138"/>
    </location>
</feature>
<feature type="domain" description="TonB C-terminal" evidence="10">
    <location>
        <begin position="265"/>
        <end position="355"/>
    </location>
</feature>
<proteinExistence type="inferred from homology"/>
<keyword evidence="6" id="KW-0812">Transmembrane</keyword>
<evidence type="ECO:0000256" key="3">
    <source>
        <dbReference type="ARBA" id="ARBA00022448"/>
    </source>
</evidence>
<name>A0ABR8JY52_9BACT</name>
<evidence type="ECO:0000313" key="11">
    <source>
        <dbReference type="EMBL" id="MBD2723550.1"/>
    </source>
</evidence>
<evidence type="ECO:0000256" key="9">
    <source>
        <dbReference type="ARBA" id="ARBA00023136"/>
    </source>
</evidence>
<keyword evidence="12" id="KW-1185">Reference proteome</keyword>
<dbReference type="InterPro" id="IPR006260">
    <property type="entry name" value="TonB/TolA_C"/>
</dbReference>
<organism evidence="11 12">
    <name type="scientific">Hymenobacter armeniacus</name>
    <dbReference type="NCBI Taxonomy" id="2771358"/>
    <lineage>
        <taxon>Bacteria</taxon>
        <taxon>Pseudomonadati</taxon>
        <taxon>Bacteroidota</taxon>
        <taxon>Cytophagia</taxon>
        <taxon>Cytophagales</taxon>
        <taxon>Hymenobacteraceae</taxon>
        <taxon>Hymenobacter</taxon>
    </lineage>
</organism>
<keyword evidence="3" id="KW-0813">Transport</keyword>
<dbReference type="EMBL" id="JACXAC010000005">
    <property type="protein sequence ID" value="MBD2723550.1"/>
    <property type="molecule type" value="Genomic_DNA"/>
</dbReference>
<comment type="similarity">
    <text evidence="2">Belongs to the TonB family.</text>
</comment>
<keyword evidence="9" id="KW-0472">Membrane</keyword>
<gene>
    <name evidence="11" type="ORF">IC234_15575</name>
</gene>
<evidence type="ECO:0000256" key="2">
    <source>
        <dbReference type="ARBA" id="ARBA00006555"/>
    </source>
</evidence>
<keyword evidence="4" id="KW-1003">Cell membrane</keyword>
<dbReference type="Proteomes" id="UP000606003">
    <property type="component" value="Unassembled WGS sequence"/>
</dbReference>
<evidence type="ECO:0000256" key="5">
    <source>
        <dbReference type="ARBA" id="ARBA00022519"/>
    </source>
</evidence>
<reference evidence="11 12" key="1">
    <citation type="submission" date="2020-09" db="EMBL/GenBank/DDBJ databases">
        <authorList>
            <person name="Kim M.K."/>
        </authorList>
    </citation>
    <scope>NUCLEOTIDE SEQUENCE [LARGE SCALE GENOMIC DNA]</scope>
    <source>
        <strain evidence="11 12">BT189</strain>
    </source>
</reference>
<dbReference type="Gene3D" id="3.30.1150.10">
    <property type="match status" value="3"/>
</dbReference>
<dbReference type="InterPro" id="IPR051045">
    <property type="entry name" value="TonB-dependent_transducer"/>
</dbReference>
<sequence>MLCLLLTGRPRPAAAQYYGRYEPDTAQVFSYVEQMPSLPTGGGNLALVKAVQKQLQLPAEVREGRVEGRVFVRVVIGVSGVARQAAVVQSLSPACDAAALAAVRRMPRLLPGRYIGQPVATMLTVPVMFLSPRHVFAANEVAQAARFPGGEAALEQYVQKNLSTPDEVRQRDLQGRVTVRFVLKADGRVGAAEVMSPLCTTCDEEALRLVRSQPRWQPALGYDDQPVAVYQTLNIWFRPPAPAAGVAPPVPESQVYSQVEQMPELPEHSGPGALQSALQELIRYPERAASGEGQVSFVVEPDGRVTRPVMLKSISGPVDDAVVAAALRLPRFTPGRHRGQAVAVRLVVPVVVDIR</sequence>
<dbReference type="PANTHER" id="PTHR33446:SF2">
    <property type="entry name" value="PROTEIN TONB"/>
    <property type="match status" value="1"/>
</dbReference>
<evidence type="ECO:0000256" key="7">
    <source>
        <dbReference type="ARBA" id="ARBA00022927"/>
    </source>
</evidence>
<keyword evidence="8" id="KW-1133">Transmembrane helix</keyword>
<evidence type="ECO:0000259" key="10">
    <source>
        <dbReference type="PROSITE" id="PS52015"/>
    </source>
</evidence>
<dbReference type="PROSITE" id="PS52015">
    <property type="entry name" value="TONB_CTD"/>
    <property type="match status" value="2"/>
</dbReference>
<keyword evidence="7" id="KW-0653">Protein transport</keyword>
<evidence type="ECO:0000256" key="4">
    <source>
        <dbReference type="ARBA" id="ARBA00022475"/>
    </source>
</evidence>
<dbReference type="PANTHER" id="PTHR33446">
    <property type="entry name" value="PROTEIN TONB-RELATED"/>
    <property type="match status" value="1"/>
</dbReference>
<dbReference type="RefSeq" id="WP_190926354.1">
    <property type="nucleotide sequence ID" value="NZ_JACXAC010000005.1"/>
</dbReference>
<dbReference type="NCBIfam" id="TIGR01352">
    <property type="entry name" value="tonB_Cterm"/>
    <property type="match status" value="1"/>
</dbReference>
<dbReference type="SUPFAM" id="SSF74653">
    <property type="entry name" value="TolA/TonB C-terminal domain"/>
    <property type="match status" value="3"/>
</dbReference>
<evidence type="ECO:0000256" key="1">
    <source>
        <dbReference type="ARBA" id="ARBA00004383"/>
    </source>
</evidence>
<comment type="caution">
    <text evidence="11">The sequence shown here is derived from an EMBL/GenBank/DDBJ whole genome shotgun (WGS) entry which is preliminary data.</text>
</comment>
<dbReference type="InterPro" id="IPR037682">
    <property type="entry name" value="TonB_C"/>
</dbReference>